<dbReference type="InterPro" id="IPR011055">
    <property type="entry name" value="Dup_hybrid_motif"/>
</dbReference>
<organism evidence="8 9">
    <name type="scientific">Faecalibacterium prausnitzii</name>
    <dbReference type="NCBI Taxonomy" id="853"/>
    <lineage>
        <taxon>Bacteria</taxon>
        <taxon>Bacillati</taxon>
        <taxon>Bacillota</taxon>
        <taxon>Clostridia</taxon>
        <taxon>Eubacteriales</taxon>
        <taxon>Oscillospiraceae</taxon>
        <taxon>Faecalibacterium</taxon>
    </lineage>
</organism>
<dbReference type="PROSITE" id="PS51093">
    <property type="entry name" value="PTS_EIIA_TYPE_1"/>
    <property type="match status" value="1"/>
</dbReference>
<dbReference type="PANTHER" id="PTHR45008">
    <property type="entry name" value="PTS SYSTEM GLUCOSE-SPECIFIC EIIA COMPONENT"/>
    <property type="match status" value="1"/>
</dbReference>
<dbReference type="GO" id="GO:0005737">
    <property type="term" value="C:cytoplasm"/>
    <property type="evidence" value="ECO:0007669"/>
    <property type="project" value="UniProtKB-SubCell"/>
</dbReference>
<accession>A0A173QY41</accession>
<evidence type="ECO:0000256" key="3">
    <source>
        <dbReference type="ARBA" id="ARBA00022597"/>
    </source>
</evidence>
<dbReference type="EC" id="2.7.1.-" evidence="8"/>
<dbReference type="GO" id="GO:0016301">
    <property type="term" value="F:kinase activity"/>
    <property type="evidence" value="ECO:0007669"/>
    <property type="project" value="UniProtKB-KW"/>
</dbReference>
<feature type="domain" description="PTS EIIA type-1" evidence="7">
    <location>
        <begin position="59"/>
        <end position="163"/>
    </location>
</feature>
<evidence type="ECO:0000256" key="4">
    <source>
        <dbReference type="ARBA" id="ARBA00022679"/>
    </source>
</evidence>
<name>A0A173QY41_9FIRM</name>
<dbReference type="RefSeq" id="WP_055184398.1">
    <property type="nucleotide sequence ID" value="NZ_CYXN01000001.1"/>
</dbReference>
<keyword evidence="6" id="KW-0418">Kinase</keyword>
<evidence type="ECO:0000259" key="7">
    <source>
        <dbReference type="PROSITE" id="PS51093"/>
    </source>
</evidence>
<dbReference type="EMBL" id="CYXN01000001">
    <property type="protein sequence ID" value="CUM70426.1"/>
    <property type="molecule type" value="Genomic_DNA"/>
</dbReference>
<dbReference type="GO" id="GO:0009401">
    <property type="term" value="P:phosphoenolpyruvate-dependent sugar phosphotransferase system"/>
    <property type="evidence" value="ECO:0007669"/>
    <property type="project" value="UniProtKB-KW"/>
</dbReference>
<keyword evidence="3" id="KW-0762">Sugar transport</keyword>
<protein>
    <submittedName>
        <fullName evidence="8">Glucose-specific phosphotransferase enzyme IIA component</fullName>
        <ecNumber evidence="8">2.7.1.-</ecNumber>
    </submittedName>
</protein>
<dbReference type="PANTHER" id="PTHR45008:SF1">
    <property type="entry name" value="PTS SYSTEM GLUCOSE-SPECIFIC EIIA COMPONENT"/>
    <property type="match status" value="1"/>
</dbReference>
<evidence type="ECO:0000256" key="1">
    <source>
        <dbReference type="ARBA" id="ARBA00004496"/>
    </source>
</evidence>
<reference evidence="8 9" key="1">
    <citation type="submission" date="2015-09" db="EMBL/GenBank/DDBJ databases">
        <authorList>
            <consortium name="Pathogen Informatics"/>
        </authorList>
    </citation>
    <scope>NUCLEOTIDE SEQUENCE [LARGE SCALE GENOMIC DNA]</scope>
    <source>
        <strain evidence="8 9">2789STDY5834970</strain>
    </source>
</reference>
<sequence>MKDPSTLMRSIRQRLRAHFEKSVPFAPEAPATEAAPADSGQLLYAPVTGRIRALTRIKDPVFSSEVLGKGCAIEPSCGEVVAPADGIVKKIAKTHHAISLLCDNGLEVLIHVGMDTVELKGKGYELFVQAGDYVQKGQLLFRFDLQAIAAAGYTLTTPVIVTNSSRFAQIELLLSGRVTAGQQLLRAKM</sequence>
<dbReference type="Proteomes" id="UP000095649">
    <property type="component" value="Unassembled WGS sequence"/>
</dbReference>
<evidence type="ECO:0000313" key="8">
    <source>
        <dbReference type="EMBL" id="CUM70426.1"/>
    </source>
</evidence>
<dbReference type="FunFam" id="2.70.70.10:FF:000001">
    <property type="entry name" value="PTS system glucose-specific IIA component"/>
    <property type="match status" value="1"/>
</dbReference>
<keyword evidence="5" id="KW-0598">Phosphotransferase system</keyword>
<keyword evidence="2" id="KW-0813">Transport</keyword>
<dbReference type="SUPFAM" id="SSF51261">
    <property type="entry name" value="Duplicated hybrid motif"/>
    <property type="match status" value="1"/>
</dbReference>
<dbReference type="OrthoDB" id="92465at2"/>
<comment type="subcellular location">
    <subcellularLocation>
        <location evidence="1">Cytoplasm</location>
    </subcellularLocation>
</comment>
<dbReference type="AlphaFoldDB" id="A0A173QY41"/>
<evidence type="ECO:0000313" key="9">
    <source>
        <dbReference type="Proteomes" id="UP000095649"/>
    </source>
</evidence>
<dbReference type="Pfam" id="PF00358">
    <property type="entry name" value="PTS_EIIA_1"/>
    <property type="match status" value="1"/>
</dbReference>
<dbReference type="NCBIfam" id="TIGR00830">
    <property type="entry name" value="PTBA"/>
    <property type="match status" value="1"/>
</dbReference>
<evidence type="ECO:0000256" key="6">
    <source>
        <dbReference type="ARBA" id="ARBA00022777"/>
    </source>
</evidence>
<keyword evidence="4 8" id="KW-0808">Transferase</keyword>
<dbReference type="InterPro" id="IPR050890">
    <property type="entry name" value="PTS_EIIA_component"/>
</dbReference>
<dbReference type="Gene3D" id="2.70.70.10">
    <property type="entry name" value="Glucose Permease (Domain IIA)"/>
    <property type="match status" value="1"/>
</dbReference>
<dbReference type="PROSITE" id="PS00371">
    <property type="entry name" value="PTS_EIIA_TYPE_1_HIS"/>
    <property type="match status" value="1"/>
</dbReference>
<evidence type="ECO:0000256" key="5">
    <source>
        <dbReference type="ARBA" id="ARBA00022683"/>
    </source>
</evidence>
<dbReference type="InterPro" id="IPR001127">
    <property type="entry name" value="PTS_EIIA_1_perm"/>
</dbReference>
<evidence type="ECO:0000256" key="2">
    <source>
        <dbReference type="ARBA" id="ARBA00022448"/>
    </source>
</evidence>
<gene>
    <name evidence="8" type="primary">crr</name>
    <name evidence="8" type="ORF">ERS852582_00132</name>
</gene>
<proteinExistence type="predicted"/>